<feature type="compositionally biased region" description="Basic and acidic residues" evidence="1">
    <location>
        <begin position="337"/>
        <end position="349"/>
    </location>
</feature>
<dbReference type="RefSeq" id="WP_198681504.1">
    <property type="nucleotide sequence ID" value="NZ_SHKR01000011.1"/>
</dbReference>
<protein>
    <submittedName>
        <fullName evidence="4">Uncharacterized protein</fullName>
    </submittedName>
</protein>
<evidence type="ECO:0000256" key="2">
    <source>
        <dbReference type="SAM" id="Phobius"/>
    </source>
</evidence>
<accession>A0A4Q7X8E2</accession>
<evidence type="ECO:0000256" key="3">
    <source>
        <dbReference type="SAM" id="SignalP"/>
    </source>
</evidence>
<dbReference type="SUPFAM" id="SSF50969">
    <property type="entry name" value="YVTN repeat-like/Quinoprotein amine dehydrogenase"/>
    <property type="match status" value="1"/>
</dbReference>
<keyword evidence="2" id="KW-0472">Membrane</keyword>
<dbReference type="InterPro" id="IPR011044">
    <property type="entry name" value="Quino_amine_DH_bsu"/>
</dbReference>
<feature type="signal peptide" evidence="3">
    <location>
        <begin position="1"/>
        <end position="29"/>
    </location>
</feature>
<dbReference type="EMBL" id="SHKR01000011">
    <property type="protein sequence ID" value="RZU19268.1"/>
    <property type="molecule type" value="Genomic_DNA"/>
</dbReference>
<keyword evidence="2" id="KW-0812">Transmembrane</keyword>
<feature type="region of interest" description="Disordered" evidence="1">
    <location>
        <begin position="337"/>
        <end position="364"/>
    </location>
</feature>
<name>A0A4Q7X8E2_9ACTN</name>
<keyword evidence="2" id="KW-1133">Transmembrane helix</keyword>
<keyword evidence="3" id="KW-0732">Signal</keyword>
<sequence length="364" mass="38259">MTRLRTAFALVGATLCTLAGVALPTTASATVEATPAAPKKLFTISDDRIKESSGLAKSVKHPGTYYTVNDSGDTGRVFAIDGTTGKVEAVLRFGAKVTDVEALGVDRDGTIYIADIGDNKASRDQIEIYTIPEPATLEDADLRYHQFDFKYPDGAHDAETLLIEPGTSQLYIVTKELKGAGGIYAAPPAPSRQGTNDLSKLAPAPSGIITDGTFMPDGQRVVLRTYSDVATVAWGETPNVVARGAAVLGQGETVAVGPTDNTVLVGSEGANSAVYQMTAPAKAVTSTPPSAGATPKPATTSDSSNSDSGKSHNLRWIIIGATLFALIITIVTFPPGRRERRDRQAENDRLTGQSPPTGHRRPHV</sequence>
<evidence type="ECO:0000256" key="1">
    <source>
        <dbReference type="SAM" id="MobiDB-lite"/>
    </source>
</evidence>
<organism evidence="4 5">
    <name type="scientific">Kribbella rubisoli</name>
    <dbReference type="NCBI Taxonomy" id="3075929"/>
    <lineage>
        <taxon>Bacteria</taxon>
        <taxon>Bacillati</taxon>
        <taxon>Actinomycetota</taxon>
        <taxon>Actinomycetes</taxon>
        <taxon>Propionibacteriales</taxon>
        <taxon>Kribbellaceae</taxon>
        <taxon>Kribbella</taxon>
    </lineage>
</organism>
<reference evidence="4 5" key="1">
    <citation type="journal article" date="2015" name="Stand. Genomic Sci.">
        <title>Genomic Encyclopedia of Bacterial and Archaeal Type Strains, Phase III: the genomes of soil and plant-associated and newly described type strains.</title>
        <authorList>
            <person name="Whitman W.B."/>
            <person name="Woyke T."/>
            <person name="Klenk H.P."/>
            <person name="Zhou Y."/>
            <person name="Lilburn T.G."/>
            <person name="Beck B.J."/>
            <person name="De Vos P."/>
            <person name="Vandamme P."/>
            <person name="Eisen J.A."/>
            <person name="Garrity G."/>
            <person name="Hugenholtz P."/>
            <person name="Kyrpides N.C."/>
        </authorList>
    </citation>
    <scope>NUCLEOTIDE SEQUENCE [LARGE SCALE GENOMIC DNA]</scope>
    <source>
        <strain evidence="4 5">VKM Ac-2540</strain>
    </source>
</reference>
<evidence type="ECO:0000313" key="5">
    <source>
        <dbReference type="Proteomes" id="UP000292027"/>
    </source>
</evidence>
<dbReference type="AlphaFoldDB" id="A0A4Q7X8E2"/>
<proteinExistence type="predicted"/>
<keyword evidence="5" id="KW-1185">Reference proteome</keyword>
<feature type="transmembrane region" description="Helical" evidence="2">
    <location>
        <begin position="314"/>
        <end position="333"/>
    </location>
</feature>
<dbReference type="Proteomes" id="UP000292027">
    <property type="component" value="Unassembled WGS sequence"/>
</dbReference>
<feature type="chain" id="PRO_5020773829" evidence="3">
    <location>
        <begin position="30"/>
        <end position="364"/>
    </location>
</feature>
<feature type="region of interest" description="Disordered" evidence="1">
    <location>
        <begin position="282"/>
        <end position="311"/>
    </location>
</feature>
<evidence type="ECO:0000313" key="4">
    <source>
        <dbReference type="EMBL" id="RZU19268.1"/>
    </source>
</evidence>
<comment type="caution">
    <text evidence="4">The sequence shown here is derived from an EMBL/GenBank/DDBJ whole genome shotgun (WGS) entry which is preliminary data.</text>
</comment>
<gene>
    <name evidence="4" type="ORF">EV645_1479</name>
</gene>